<evidence type="ECO:0000313" key="2">
    <source>
        <dbReference type="Proteomes" id="UP000180098"/>
    </source>
</evidence>
<comment type="caution">
    <text evidence="1">The sequence shown here is derived from an EMBL/GenBank/DDBJ whole genome shotgun (WGS) entry which is preliminary data.</text>
</comment>
<dbReference type="EMBL" id="MLQQ01000018">
    <property type="protein sequence ID" value="OIJ12768.1"/>
    <property type="molecule type" value="Genomic_DNA"/>
</dbReference>
<reference evidence="1 2" key="1">
    <citation type="submission" date="2016-10" db="EMBL/GenBank/DDBJ databases">
        <title>Draft genome sequences of four alkaliphilic bacteria belonging to the Anaerobacillus genus.</title>
        <authorList>
            <person name="Bassil N.M."/>
            <person name="Lloyd J.R."/>
        </authorList>
    </citation>
    <scope>NUCLEOTIDE SEQUENCE [LARGE SCALE GENOMIC DNA]</scope>
    <source>
        <strain evidence="1 2">DSM 15340</strain>
    </source>
</reference>
<dbReference type="OrthoDB" id="9774199at2"/>
<organism evidence="1 2">
    <name type="scientific">Anaerobacillus arseniciselenatis</name>
    <dbReference type="NCBI Taxonomy" id="85682"/>
    <lineage>
        <taxon>Bacteria</taxon>
        <taxon>Bacillati</taxon>
        <taxon>Bacillota</taxon>
        <taxon>Bacilli</taxon>
        <taxon>Bacillales</taxon>
        <taxon>Bacillaceae</taxon>
        <taxon>Anaerobacillus</taxon>
    </lineage>
</organism>
<dbReference type="Proteomes" id="UP000180098">
    <property type="component" value="Unassembled WGS sequence"/>
</dbReference>
<dbReference type="RefSeq" id="WP_071313075.1">
    <property type="nucleotide sequence ID" value="NZ_MLQQ01000018.1"/>
</dbReference>
<keyword evidence="2" id="KW-1185">Reference proteome</keyword>
<gene>
    <name evidence="1" type="ORF">BKP35_09300</name>
</gene>
<protein>
    <recommendedName>
        <fullName evidence="3">DUF1990 domain-containing protein</fullName>
    </recommendedName>
</protein>
<accession>A0A1S2LJQ7</accession>
<dbReference type="AlphaFoldDB" id="A0A1S2LJQ7"/>
<evidence type="ECO:0008006" key="3">
    <source>
        <dbReference type="Google" id="ProtNLM"/>
    </source>
</evidence>
<sequence length="178" mass="21165">MKQTMNASLNEYAEKYDHYRVLTKDNRFYAINDKVKTYCSIQIIKCSTPTPTFEIAQSYFEWLNRVSKSIIKTTFEKNTYKLYFRFFKKPLLSLTIIKNSETETTFAVSGGMLAKQNQKGTFTFKKVTESDKHYVIALEKFEPSLPWLLYRLTQAPIHEFVMEKFQQEKRVDRVRSPY</sequence>
<proteinExistence type="predicted"/>
<name>A0A1S2LJQ7_9BACI</name>
<evidence type="ECO:0000313" key="1">
    <source>
        <dbReference type="EMBL" id="OIJ12768.1"/>
    </source>
</evidence>